<reference evidence="1" key="1">
    <citation type="submission" date="2021-01" db="EMBL/GenBank/DDBJ databases">
        <authorList>
            <consortium name="Genoscope - CEA"/>
            <person name="William W."/>
        </authorList>
    </citation>
    <scope>NUCLEOTIDE SEQUENCE</scope>
</reference>
<accession>A0A8S1P137</accession>
<evidence type="ECO:0000313" key="1">
    <source>
        <dbReference type="EMBL" id="CAD8094054.1"/>
    </source>
</evidence>
<proteinExistence type="predicted"/>
<keyword evidence="2" id="KW-1185">Reference proteome</keyword>
<organism evidence="1 2">
    <name type="scientific">Paramecium sonneborni</name>
    <dbReference type="NCBI Taxonomy" id="65129"/>
    <lineage>
        <taxon>Eukaryota</taxon>
        <taxon>Sar</taxon>
        <taxon>Alveolata</taxon>
        <taxon>Ciliophora</taxon>
        <taxon>Intramacronucleata</taxon>
        <taxon>Oligohymenophorea</taxon>
        <taxon>Peniculida</taxon>
        <taxon>Parameciidae</taxon>
        <taxon>Paramecium</taxon>
    </lineage>
</organism>
<sequence>MLLVRLRQLRLPLLKMFLFNQFQLILFLYQLQNQIKLQIFHFKIFNIKKIFSIFILITAISETDSLLYVSSSLNLKTIVNFIHSFYKCFYYINFTDFIFLNYTINSHNFLSQQLWANIMNCKLTRVQIYKIQMKLFSKFYRSKILDEHDNFHYKVLLVQIAHFLKFLLYKVRFLISHLLKKAQQIYYSYRFNREQFIIN</sequence>
<protein>
    <submittedName>
        <fullName evidence="1">Uncharacterized protein</fullName>
    </submittedName>
</protein>
<evidence type="ECO:0000313" key="2">
    <source>
        <dbReference type="Proteomes" id="UP000692954"/>
    </source>
</evidence>
<dbReference type="EMBL" id="CAJJDN010000061">
    <property type="protein sequence ID" value="CAD8094054.1"/>
    <property type="molecule type" value="Genomic_DNA"/>
</dbReference>
<gene>
    <name evidence="1" type="ORF">PSON_ATCC_30995.1.T0610299</name>
</gene>
<comment type="caution">
    <text evidence="1">The sequence shown here is derived from an EMBL/GenBank/DDBJ whole genome shotgun (WGS) entry which is preliminary data.</text>
</comment>
<name>A0A8S1P137_9CILI</name>
<dbReference type="AlphaFoldDB" id="A0A8S1P137"/>
<dbReference type="Proteomes" id="UP000692954">
    <property type="component" value="Unassembled WGS sequence"/>
</dbReference>